<keyword evidence="2" id="KW-1185">Reference proteome</keyword>
<dbReference type="Proteomes" id="UP001187192">
    <property type="component" value="Unassembled WGS sequence"/>
</dbReference>
<comment type="caution">
    <text evidence="1">The sequence shown here is derived from an EMBL/GenBank/DDBJ whole genome shotgun (WGS) entry which is preliminary data.</text>
</comment>
<dbReference type="AlphaFoldDB" id="A0AA88AV52"/>
<evidence type="ECO:0000313" key="2">
    <source>
        <dbReference type="Proteomes" id="UP001187192"/>
    </source>
</evidence>
<organism evidence="1 2">
    <name type="scientific">Ficus carica</name>
    <name type="common">Common fig</name>
    <dbReference type="NCBI Taxonomy" id="3494"/>
    <lineage>
        <taxon>Eukaryota</taxon>
        <taxon>Viridiplantae</taxon>
        <taxon>Streptophyta</taxon>
        <taxon>Embryophyta</taxon>
        <taxon>Tracheophyta</taxon>
        <taxon>Spermatophyta</taxon>
        <taxon>Magnoliopsida</taxon>
        <taxon>eudicotyledons</taxon>
        <taxon>Gunneridae</taxon>
        <taxon>Pentapetalae</taxon>
        <taxon>rosids</taxon>
        <taxon>fabids</taxon>
        <taxon>Rosales</taxon>
        <taxon>Moraceae</taxon>
        <taxon>Ficeae</taxon>
        <taxon>Ficus</taxon>
    </lineage>
</organism>
<sequence>MCAAMDERPAATCICGLGAGCSGPFNLCSLQSGSLWPDSRAAVPIWRVAACSQVVFGWNDGHAL</sequence>
<name>A0AA88AV52_FICCA</name>
<protein>
    <submittedName>
        <fullName evidence="1">Uncharacterized protein</fullName>
    </submittedName>
</protein>
<proteinExistence type="predicted"/>
<reference evidence="1" key="1">
    <citation type="submission" date="2023-07" db="EMBL/GenBank/DDBJ databases">
        <title>draft genome sequence of fig (Ficus carica).</title>
        <authorList>
            <person name="Takahashi T."/>
            <person name="Nishimura K."/>
        </authorList>
    </citation>
    <scope>NUCLEOTIDE SEQUENCE</scope>
</reference>
<accession>A0AA88AV52</accession>
<dbReference type="EMBL" id="BTGU01000042">
    <property type="protein sequence ID" value="GMN52576.1"/>
    <property type="molecule type" value="Genomic_DNA"/>
</dbReference>
<evidence type="ECO:0000313" key="1">
    <source>
        <dbReference type="EMBL" id="GMN52576.1"/>
    </source>
</evidence>
<gene>
    <name evidence="1" type="ORF">TIFTF001_021717</name>
</gene>